<feature type="transmembrane region" description="Helical" evidence="1">
    <location>
        <begin position="183"/>
        <end position="206"/>
    </location>
</feature>
<dbReference type="KEGG" id="vg:65102272"/>
<dbReference type="SUPFAM" id="SSF103473">
    <property type="entry name" value="MFS general substrate transporter"/>
    <property type="match status" value="1"/>
</dbReference>
<evidence type="ECO:0000313" key="2">
    <source>
        <dbReference type="EMBL" id="AXU41622.1"/>
    </source>
</evidence>
<evidence type="ECO:0000313" key="3">
    <source>
        <dbReference type="Proteomes" id="UP000503448"/>
    </source>
</evidence>
<feature type="transmembrane region" description="Helical" evidence="1">
    <location>
        <begin position="344"/>
        <end position="366"/>
    </location>
</feature>
<dbReference type="GeneID" id="65102272"/>
<organism evidence="2 3">
    <name type="scientific">Spodoptera eridania nucleopolyhedrovirus</name>
    <dbReference type="NCBI Taxonomy" id="2315721"/>
    <lineage>
        <taxon>Viruses</taxon>
        <taxon>Viruses incertae sedis</taxon>
        <taxon>Naldaviricetes</taxon>
        <taxon>Lefavirales</taxon>
        <taxon>Baculoviridae</taxon>
        <taxon>Alphabaculovirus</taxon>
        <taxon>Alphabaculovirus speridaniae</taxon>
    </lineage>
</organism>
<feature type="transmembrane region" description="Helical" evidence="1">
    <location>
        <begin position="82"/>
        <end position="103"/>
    </location>
</feature>
<name>A0A346TPW2_9ABAC</name>
<feature type="transmembrane region" description="Helical" evidence="1">
    <location>
        <begin position="151"/>
        <end position="171"/>
    </location>
</feature>
<sequence length="463" mass="52303">MLKKTTLLTLIIIFLEFSHSMLNSLLGIPRYNVLKNLSVSMYGDKSLLMTRLEIITGAIAFVVSLFFVLSKLKKENALRYKVILLLLPIVGAIASAVTVSILIDFQDVLTAPWVYTVAIVPSITGESFLFETCMSDIVALIVKDKQQRVSLFLWVKGGKLAGICFTQIVLPLLKVGEDDMLEIATPVVCIMLSVTGVLLTSVVVFVPEDETTVVQITAPTPTPSIELQQRINDSEFQQNLEEITYVIDDDYIIKEEEPSELSSNIKLLWEFVKSLNRYHVVLCSLIMFHSAQRGEYKFTYLFLANNLNFEPRHLRIINGCQYLLFTVSVYVMGFVIRHTSHTHITLIAFIVSMLFSTAARVCQIVSWDLNNFIVWCASALLSTPGPLAYQVMQQVMYKKLYNEQLVGIILLSVDKFVSIPIIQLYQIAYQQLQISPFYVTLMLMLLTTVGGLSTKTMRTWLNS</sequence>
<keyword evidence="3" id="KW-1185">Reference proteome</keyword>
<dbReference type="EMBL" id="MH320559">
    <property type="protein sequence ID" value="AXU41622.1"/>
    <property type="molecule type" value="Genomic_DNA"/>
</dbReference>
<feature type="transmembrane region" description="Helical" evidence="1">
    <location>
        <begin position="109"/>
        <end position="130"/>
    </location>
</feature>
<keyword evidence="1" id="KW-0472">Membrane</keyword>
<reference evidence="2 3" key="1">
    <citation type="submission" date="2018-05" db="EMBL/GenBank/DDBJ databases">
        <title>The complete genome sequence of an alphabaculovirus isolated from the southern armyworm, Spodoptera eridania.</title>
        <authorList>
            <person name="Harrison R.L."/>
            <person name="Rowley D.L."/>
        </authorList>
    </citation>
    <scope>NUCLEOTIDE SEQUENCE [LARGE SCALE GENOMIC DNA]</scope>
    <source>
        <strain evidence="2">251</strain>
    </source>
</reference>
<feature type="transmembrane region" description="Helical" evidence="1">
    <location>
        <begin position="404"/>
        <end position="425"/>
    </location>
</feature>
<dbReference type="InterPro" id="IPR036259">
    <property type="entry name" value="MFS_trans_sf"/>
</dbReference>
<proteinExistence type="predicted"/>
<keyword evidence="1" id="KW-0812">Transmembrane</keyword>
<evidence type="ECO:0000256" key="1">
    <source>
        <dbReference type="SAM" id="Phobius"/>
    </source>
</evidence>
<dbReference type="Proteomes" id="UP000503448">
    <property type="component" value="Segment"/>
</dbReference>
<feature type="transmembrane region" description="Helical" evidence="1">
    <location>
        <begin position="312"/>
        <end position="332"/>
    </location>
</feature>
<feature type="transmembrane region" description="Helical" evidence="1">
    <location>
        <begin position="51"/>
        <end position="70"/>
    </location>
</feature>
<accession>A0A346TPW2</accession>
<keyword evidence="1" id="KW-1133">Transmembrane helix</keyword>
<protein>
    <submittedName>
        <fullName evidence="2">ORF24</fullName>
    </submittedName>
</protein>
<dbReference type="RefSeq" id="YP_010087025.1">
    <property type="nucleotide sequence ID" value="NC_055502.1"/>
</dbReference>
<feature type="transmembrane region" description="Helical" evidence="1">
    <location>
        <begin position="437"/>
        <end position="454"/>
    </location>
</feature>